<keyword evidence="3" id="KW-1003">Cell membrane</keyword>
<evidence type="ECO:0000256" key="4">
    <source>
        <dbReference type="ARBA" id="ARBA00022679"/>
    </source>
</evidence>
<evidence type="ECO:0000256" key="8">
    <source>
        <dbReference type="ARBA" id="ARBA00023169"/>
    </source>
</evidence>
<reference evidence="11 12" key="1">
    <citation type="submission" date="2024-07" db="EMBL/GenBank/DDBJ databases">
        <title>Novosphingobium kalidii RD2P27.</title>
        <authorList>
            <person name="Sun J.-Q."/>
        </authorList>
    </citation>
    <scope>NUCLEOTIDE SEQUENCE [LARGE SCALE GENOMIC DNA]</scope>
    <source>
        <strain evidence="11 12">RD2P27</strain>
    </source>
</reference>
<comment type="subcellular location">
    <subcellularLocation>
        <location evidence="1">Cell membrane</location>
    </subcellularLocation>
</comment>
<evidence type="ECO:0000256" key="7">
    <source>
        <dbReference type="ARBA" id="ARBA00023136"/>
    </source>
</evidence>
<feature type="transmembrane region" description="Helical" evidence="9">
    <location>
        <begin position="37"/>
        <end position="58"/>
    </location>
</feature>
<dbReference type="InterPro" id="IPR003362">
    <property type="entry name" value="Bact_transf"/>
</dbReference>
<proteinExistence type="inferred from homology"/>
<dbReference type="EMBL" id="JBEWLY010000007">
    <property type="protein sequence ID" value="MET1754396.1"/>
    <property type="molecule type" value="Genomic_DNA"/>
</dbReference>
<evidence type="ECO:0000256" key="1">
    <source>
        <dbReference type="ARBA" id="ARBA00004236"/>
    </source>
</evidence>
<keyword evidence="5 9" id="KW-0812">Transmembrane</keyword>
<evidence type="ECO:0000256" key="9">
    <source>
        <dbReference type="SAM" id="Phobius"/>
    </source>
</evidence>
<feature type="domain" description="Bacterial sugar transferase" evidence="10">
    <location>
        <begin position="33"/>
        <end position="223"/>
    </location>
</feature>
<protein>
    <submittedName>
        <fullName evidence="11">Sugar transferase</fullName>
    </submittedName>
</protein>
<evidence type="ECO:0000313" key="11">
    <source>
        <dbReference type="EMBL" id="MET1754396.1"/>
    </source>
</evidence>
<evidence type="ECO:0000256" key="6">
    <source>
        <dbReference type="ARBA" id="ARBA00022989"/>
    </source>
</evidence>
<keyword evidence="7 9" id="KW-0472">Membrane</keyword>
<evidence type="ECO:0000256" key="2">
    <source>
        <dbReference type="ARBA" id="ARBA00006464"/>
    </source>
</evidence>
<dbReference type="RefSeq" id="WP_353982800.1">
    <property type="nucleotide sequence ID" value="NZ_JBEWLY010000007.1"/>
</dbReference>
<evidence type="ECO:0000313" key="12">
    <source>
        <dbReference type="Proteomes" id="UP001548713"/>
    </source>
</evidence>
<name>A0ABV2CXS7_9SPHN</name>
<comment type="similarity">
    <text evidence="2">Belongs to the bacterial sugar transferase family.</text>
</comment>
<evidence type="ECO:0000256" key="3">
    <source>
        <dbReference type="ARBA" id="ARBA00022475"/>
    </source>
</evidence>
<dbReference type="PANTHER" id="PTHR30576">
    <property type="entry name" value="COLANIC BIOSYNTHESIS UDP-GLUCOSE LIPID CARRIER TRANSFERASE"/>
    <property type="match status" value="1"/>
</dbReference>
<dbReference type="Proteomes" id="UP001548713">
    <property type="component" value="Unassembled WGS sequence"/>
</dbReference>
<accession>A0ABV2CXS7</accession>
<organism evidence="11 12">
    <name type="scientific">Novosphingobium kalidii</name>
    <dbReference type="NCBI Taxonomy" id="3230299"/>
    <lineage>
        <taxon>Bacteria</taxon>
        <taxon>Pseudomonadati</taxon>
        <taxon>Pseudomonadota</taxon>
        <taxon>Alphaproteobacteria</taxon>
        <taxon>Sphingomonadales</taxon>
        <taxon>Sphingomonadaceae</taxon>
        <taxon>Novosphingobium</taxon>
    </lineage>
</organism>
<comment type="caution">
    <text evidence="11">The sequence shown here is derived from an EMBL/GenBank/DDBJ whole genome shotgun (WGS) entry which is preliminary data.</text>
</comment>
<dbReference type="PANTHER" id="PTHR30576:SF4">
    <property type="entry name" value="UNDECAPRENYL-PHOSPHATE GALACTOSE PHOSPHOTRANSFERASE"/>
    <property type="match status" value="1"/>
</dbReference>
<keyword evidence="4 11" id="KW-0808">Transferase</keyword>
<keyword evidence="12" id="KW-1185">Reference proteome</keyword>
<evidence type="ECO:0000259" key="10">
    <source>
        <dbReference type="Pfam" id="PF02397"/>
    </source>
</evidence>
<gene>
    <name evidence="11" type="ORF">ABVV53_02790</name>
</gene>
<dbReference type="GO" id="GO:0016740">
    <property type="term" value="F:transferase activity"/>
    <property type="evidence" value="ECO:0007669"/>
    <property type="project" value="UniProtKB-KW"/>
</dbReference>
<keyword evidence="6 9" id="KW-1133">Transmembrane helix</keyword>
<keyword evidence="8" id="KW-0270">Exopolysaccharide synthesis</keyword>
<sequence length="229" mass="25384">MQLGATPHVPFEATEMLRTAASRSVARDAALTRALDITAALAAIVLLLPLLVLIVLALKLTSSGPVLFAHRRIGRNGKAFPCYKFRSMVANSAEVLERHLAECPEARAEWTRDQKLRSDPRVTPVGRILRRTSLDEVPQIFNVLRGEMSIVGPRPIVEGEMIRYRQYISAYCSVKPGITGLWQISGRNNTTYRRRVALDTAYARSRSIRLDIAIIVRTVPAVLSGSGCY</sequence>
<evidence type="ECO:0000256" key="5">
    <source>
        <dbReference type="ARBA" id="ARBA00022692"/>
    </source>
</evidence>
<dbReference type="Pfam" id="PF02397">
    <property type="entry name" value="Bac_transf"/>
    <property type="match status" value="1"/>
</dbReference>